<dbReference type="PROSITE" id="PS50043">
    <property type="entry name" value="HTH_LUXR_2"/>
    <property type="match status" value="1"/>
</dbReference>
<evidence type="ECO:0000256" key="3">
    <source>
        <dbReference type="ARBA" id="ARBA00023125"/>
    </source>
</evidence>
<dbReference type="SMART" id="SM00448">
    <property type="entry name" value="REC"/>
    <property type="match status" value="1"/>
</dbReference>
<dbReference type="SUPFAM" id="SSF46894">
    <property type="entry name" value="C-terminal effector domain of the bipartite response regulators"/>
    <property type="match status" value="1"/>
</dbReference>
<reference evidence="8 9" key="1">
    <citation type="journal article" date="2003" name="Int. J. Syst. Evol. Microbiol.">
        <title>Kocuria polaris sp. nov., an orange-pigmented psychrophilic bacterium isolated from an Antarctic cyanobacterial mat sample.</title>
        <authorList>
            <person name="Reddy G.S."/>
            <person name="Prakash J.S."/>
            <person name="Prabahar V."/>
            <person name="Matsumoto G.I."/>
            <person name="Stackebrandt E."/>
            <person name="Shivaji S."/>
        </authorList>
    </citation>
    <scope>NUCLEOTIDE SEQUENCE [LARGE SCALE GENOMIC DNA]</scope>
    <source>
        <strain evidence="8 9">CMS 76or</strain>
    </source>
</reference>
<evidence type="ECO:0000256" key="2">
    <source>
        <dbReference type="ARBA" id="ARBA00023015"/>
    </source>
</evidence>
<dbReference type="EMBL" id="JSUH01000001">
    <property type="protein sequence ID" value="KHD98922.1"/>
    <property type="molecule type" value="Genomic_DNA"/>
</dbReference>
<dbReference type="SMART" id="SM00421">
    <property type="entry name" value="HTH_LUXR"/>
    <property type="match status" value="1"/>
</dbReference>
<dbReference type="CDD" id="cd06170">
    <property type="entry name" value="LuxR_C_like"/>
    <property type="match status" value="1"/>
</dbReference>
<evidence type="ECO:0000256" key="4">
    <source>
        <dbReference type="ARBA" id="ARBA00023163"/>
    </source>
</evidence>
<dbReference type="GO" id="GO:0000160">
    <property type="term" value="P:phosphorelay signal transduction system"/>
    <property type="evidence" value="ECO:0007669"/>
    <property type="project" value="InterPro"/>
</dbReference>
<evidence type="ECO:0000256" key="5">
    <source>
        <dbReference type="PROSITE-ProRule" id="PRU00169"/>
    </source>
</evidence>
<dbReference type="InterPro" id="IPR011006">
    <property type="entry name" value="CheY-like_superfamily"/>
</dbReference>
<dbReference type="PROSITE" id="PS50110">
    <property type="entry name" value="RESPONSE_REGULATORY"/>
    <property type="match status" value="1"/>
</dbReference>
<dbReference type="InterPro" id="IPR058245">
    <property type="entry name" value="NreC/VraR/RcsB-like_REC"/>
</dbReference>
<dbReference type="GeneID" id="64348502"/>
<dbReference type="InterPro" id="IPR016032">
    <property type="entry name" value="Sig_transdc_resp-reg_C-effctor"/>
</dbReference>
<keyword evidence="3" id="KW-0238">DNA-binding</keyword>
<dbReference type="PANTHER" id="PTHR43214">
    <property type="entry name" value="TWO-COMPONENT RESPONSE REGULATOR"/>
    <property type="match status" value="1"/>
</dbReference>
<name>A0A0A6YDC0_KOCRO</name>
<dbReference type="AlphaFoldDB" id="A0A0A6YDC0"/>
<evidence type="ECO:0000313" key="9">
    <source>
        <dbReference type="Proteomes" id="UP000030466"/>
    </source>
</evidence>
<feature type="modified residue" description="4-aspartylphosphate" evidence="5">
    <location>
        <position position="62"/>
    </location>
</feature>
<dbReference type="OrthoDB" id="9808843at2"/>
<keyword evidence="1 5" id="KW-0597">Phosphoprotein</keyword>
<dbReference type="InterPro" id="IPR000792">
    <property type="entry name" value="Tscrpt_reg_LuxR_C"/>
</dbReference>
<organism evidence="8 9">
    <name type="scientific">Kocuria rosea subsp. polaris</name>
    <dbReference type="NCBI Taxonomy" id="136273"/>
    <lineage>
        <taxon>Bacteria</taxon>
        <taxon>Bacillati</taxon>
        <taxon>Actinomycetota</taxon>
        <taxon>Actinomycetes</taxon>
        <taxon>Micrococcales</taxon>
        <taxon>Micrococcaceae</taxon>
        <taxon>Kocuria</taxon>
    </lineage>
</organism>
<dbReference type="Proteomes" id="UP000030466">
    <property type="component" value="Unassembled WGS sequence"/>
</dbReference>
<dbReference type="Gene3D" id="3.40.50.2300">
    <property type="match status" value="1"/>
</dbReference>
<evidence type="ECO:0000313" key="8">
    <source>
        <dbReference type="EMBL" id="KHD98922.1"/>
    </source>
</evidence>
<dbReference type="PRINTS" id="PR00038">
    <property type="entry name" value="HTHLUXR"/>
</dbReference>
<protein>
    <submittedName>
        <fullName evidence="8">LuxR family transcriptional regulator</fullName>
    </submittedName>
</protein>
<dbReference type="CDD" id="cd17535">
    <property type="entry name" value="REC_NarL-like"/>
    <property type="match status" value="1"/>
</dbReference>
<evidence type="ECO:0000259" key="7">
    <source>
        <dbReference type="PROSITE" id="PS50110"/>
    </source>
</evidence>
<sequence length="234" mass="24984">MTRGAEPAPVRVLLVDDEAMVRSGLAMLLTAEPDLIVVGEAADGAEAVEETARLQPDVVVMDVRMPGTDGVAATRVLTSDAFLDRVPNVPAVLVLTTFDEDAAVHAALRAGASGFILKSSAPKVLADAVRSLARGGGWLDPDVTRRLLTEFGRGPDPSAPPPERLQQLTRREREVLVAVAHGLTNSEIARRLFLSEATVKTHVHRIFLKLGVSERAQAVTAAFKSGLVKPTDRF</sequence>
<dbReference type="InterPro" id="IPR039420">
    <property type="entry name" value="WalR-like"/>
</dbReference>
<dbReference type="GO" id="GO:0003677">
    <property type="term" value="F:DNA binding"/>
    <property type="evidence" value="ECO:0007669"/>
    <property type="project" value="UniProtKB-KW"/>
</dbReference>
<dbReference type="PROSITE" id="PS00622">
    <property type="entry name" value="HTH_LUXR_1"/>
    <property type="match status" value="1"/>
</dbReference>
<dbReference type="GO" id="GO:0006355">
    <property type="term" value="P:regulation of DNA-templated transcription"/>
    <property type="evidence" value="ECO:0007669"/>
    <property type="project" value="InterPro"/>
</dbReference>
<feature type="domain" description="HTH luxR-type" evidence="6">
    <location>
        <begin position="161"/>
        <end position="226"/>
    </location>
</feature>
<keyword evidence="9" id="KW-1185">Reference proteome</keyword>
<dbReference type="SUPFAM" id="SSF52172">
    <property type="entry name" value="CheY-like"/>
    <property type="match status" value="1"/>
</dbReference>
<accession>A0A0A6YDC0</accession>
<keyword evidence="2" id="KW-0805">Transcription regulation</keyword>
<dbReference type="InterPro" id="IPR001789">
    <property type="entry name" value="Sig_transdc_resp-reg_receiver"/>
</dbReference>
<dbReference type="PANTHER" id="PTHR43214:SF24">
    <property type="entry name" value="TRANSCRIPTIONAL REGULATORY PROTEIN NARL-RELATED"/>
    <property type="match status" value="1"/>
</dbReference>
<gene>
    <name evidence="8" type="ORF">GY22_00735</name>
</gene>
<dbReference type="RefSeq" id="WP_017834731.1">
    <property type="nucleotide sequence ID" value="NZ_JSUH01000001.1"/>
</dbReference>
<dbReference type="Pfam" id="PF00196">
    <property type="entry name" value="GerE"/>
    <property type="match status" value="1"/>
</dbReference>
<proteinExistence type="predicted"/>
<dbReference type="Pfam" id="PF00072">
    <property type="entry name" value="Response_reg"/>
    <property type="match status" value="1"/>
</dbReference>
<feature type="domain" description="Response regulatory" evidence="7">
    <location>
        <begin position="11"/>
        <end position="133"/>
    </location>
</feature>
<keyword evidence="4" id="KW-0804">Transcription</keyword>
<evidence type="ECO:0000256" key="1">
    <source>
        <dbReference type="ARBA" id="ARBA00022553"/>
    </source>
</evidence>
<evidence type="ECO:0000259" key="6">
    <source>
        <dbReference type="PROSITE" id="PS50043"/>
    </source>
</evidence>
<comment type="caution">
    <text evidence="8">The sequence shown here is derived from an EMBL/GenBank/DDBJ whole genome shotgun (WGS) entry which is preliminary data.</text>
</comment>